<dbReference type="InParanoid" id="A0A3P8WDX1"/>
<dbReference type="InterPro" id="IPR015631">
    <property type="entry name" value="CD2/SLAM_rcpt"/>
</dbReference>
<keyword evidence="3" id="KW-0472">Membrane</keyword>
<feature type="chain" id="PRO_5018087793" description="Ig-like domain-containing protein" evidence="5">
    <location>
        <begin position="24"/>
        <end position="216"/>
    </location>
</feature>
<dbReference type="InterPro" id="IPR036179">
    <property type="entry name" value="Ig-like_dom_sf"/>
</dbReference>
<keyword evidence="2 5" id="KW-0732">Signal</keyword>
<dbReference type="AlphaFoldDB" id="A0A3P8WDX1"/>
<dbReference type="PROSITE" id="PS50835">
    <property type="entry name" value="IG_LIKE"/>
    <property type="match status" value="1"/>
</dbReference>
<feature type="signal peptide" evidence="5">
    <location>
        <begin position="1"/>
        <end position="23"/>
    </location>
</feature>
<dbReference type="InterPro" id="IPR013783">
    <property type="entry name" value="Ig-like_fold"/>
</dbReference>
<feature type="domain" description="Ig-like" evidence="6">
    <location>
        <begin position="117"/>
        <end position="198"/>
    </location>
</feature>
<dbReference type="STRING" id="244447.ENSCSEP00000023836"/>
<reference evidence="7" key="2">
    <citation type="submission" date="2025-08" db="UniProtKB">
        <authorList>
            <consortium name="Ensembl"/>
        </authorList>
    </citation>
    <scope>IDENTIFICATION</scope>
</reference>
<reference evidence="7 8" key="1">
    <citation type="journal article" date="2014" name="Nat. Genet.">
        <title>Whole-genome sequence of a flatfish provides insights into ZW sex chromosome evolution and adaptation to a benthic lifestyle.</title>
        <authorList>
            <person name="Chen S."/>
            <person name="Zhang G."/>
            <person name="Shao C."/>
            <person name="Huang Q."/>
            <person name="Liu G."/>
            <person name="Zhang P."/>
            <person name="Song W."/>
            <person name="An N."/>
            <person name="Chalopin D."/>
            <person name="Volff J.N."/>
            <person name="Hong Y."/>
            <person name="Li Q."/>
            <person name="Sha Z."/>
            <person name="Zhou H."/>
            <person name="Xie M."/>
            <person name="Yu Q."/>
            <person name="Liu Y."/>
            <person name="Xiang H."/>
            <person name="Wang N."/>
            <person name="Wu K."/>
            <person name="Yang C."/>
            <person name="Zhou Q."/>
            <person name="Liao X."/>
            <person name="Yang L."/>
            <person name="Hu Q."/>
            <person name="Zhang J."/>
            <person name="Meng L."/>
            <person name="Jin L."/>
            <person name="Tian Y."/>
            <person name="Lian J."/>
            <person name="Yang J."/>
            <person name="Miao G."/>
            <person name="Liu S."/>
            <person name="Liang Z."/>
            <person name="Yan F."/>
            <person name="Li Y."/>
            <person name="Sun B."/>
            <person name="Zhang H."/>
            <person name="Zhang J."/>
            <person name="Zhu Y."/>
            <person name="Du M."/>
            <person name="Zhao Y."/>
            <person name="Schartl M."/>
            <person name="Tang Q."/>
            <person name="Wang J."/>
        </authorList>
    </citation>
    <scope>NUCLEOTIDE SEQUENCE</scope>
</reference>
<evidence type="ECO:0000256" key="5">
    <source>
        <dbReference type="SAM" id="SignalP"/>
    </source>
</evidence>
<evidence type="ECO:0000313" key="8">
    <source>
        <dbReference type="Proteomes" id="UP000265120"/>
    </source>
</evidence>
<evidence type="ECO:0000256" key="2">
    <source>
        <dbReference type="ARBA" id="ARBA00022729"/>
    </source>
</evidence>
<dbReference type="OMA" id="NNIMEIF"/>
<evidence type="ECO:0000256" key="3">
    <source>
        <dbReference type="ARBA" id="ARBA00023136"/>
    </source>
</evidence>
<dbReference type="SUPFAM" id="SSF48726">
    <property type="entry name" value="Immunoglobulin"/>
    <property type="match status" value="1"/>
</dbReference>
<evidence type="ECO:0000256" key="4">
    <source>
        <dbReference type="ARBA" id="ARBA00023180"/>
    </source>
</evidence>
<accession>A0A3P8WDX1</accession>
<proteinExistence type="predicted"/>
<dbReference type="GeneTree" id="ENSGT00610000086518"/>
<sequence>RIHLTVQLLVVLQLALLGGFVSATTTKRYFAVSSDISLSPTYDGAINRVIWYHQSNMVVDWDGDTTTYFSQFKDRATLNYSTAQLTIRQVDGTYAGIYDVEINQRKNEENYDVSVIERVLEATVQQETLVCRKGDTSCNFTCKAKVEGAQPVTYSWKGDDGPWGKELGDKTATLSNEELKNPQKIFCRVKNPVSEAVSEPVNNAMYDGKILTIVGT</sequence>
<protein>
    <recommendedName>
        <fullName evidence="6">Ig-like domain-containing protein</fullName>
    </recommendedName>
</protein>
<dbReference type="Proteomes" id="UP000265120">
    <property type="component" value="Chromosome 12"/>
</dbReference>
<name>A0A3P8WDX1_CYNSE</name>
<dbReference type="PANTHER" id="PTHR12080:SF125">
    <property type="entry name" value="CD48 ANTIGEN-LIKE"/>
    <property type="match status" value="1"/>
</dbReference>
<dbReference type="Ensembl" id="ENSCSET00000024154.1">
    <property type="protein sequence ID" value="ENSCSEP00000023836.1"/>
    <property type="gene ID" value="ENSCSEG00000015195.1"/>
</dbReference>
<comment type="subcellular location">
    <subcellularLocation>
        <location evidence="1">Membrane</location>
    </subcellularLocation>
</comment>
<organism evidence="7 8">
    <name type="scientific">Cynoglossus semilaevis</name>
    <name type="common">Tongue sole</name>
    <dbReference type="NCBI Taxonomy" id="244447"/>
    <lineage>
        <taxon>Eukaryota</taxon>
        <taxon>Metazoa</taxon>
        <taxon>Chordata</taxon>
        <taxon>Craniata</taxon>
        <taxon>Vertebrata</taxon>
        <taxon>Euteleostomi</taxon>
        <taxon>Actinopterygii</taxon>
        <taxon>Neopterygii</taxon>
        <taxon>Teleostei</taxon>
        <taxon>Neoteleostei</taxon>
        <taxon>Acanthomorphata</taxon>
        <taxon>Carangaria</taxon>
        <taxon>Pleuronectiformes</taxon>
        <taxon>Pleuronectoidei</taxon>
        <taxon>Cynoglossidae</taxon>
        <taxon>Cynoglossinae</taxon>
        <taxon>Cynoglossus</taxon>
    </lineage>
</organism>
<dbReference type="InterPro" id="IPR007110">
    <property type="entry name" value="Ig-like_dom"/>
</dbReference>
<dbReference type="Gene3D" id="2.60.40.10">
    <property type="entry name" value="Immunoglobulins"/>
    <property type="match status" value="2"/>
</dbReference>
<dbReference type="GO" id="GO:0016020">
    <property type="term" value="C:membrane"/>
    <property type="evidence" value="ECO:0007669"/>
    <property type="project" value="UniProtKB-SubCell"/>
</dbReference>
<evidence type="ECO:0000313" key="7">
    <source>
        <dbReference type="Ensembl" id="ENSCSEP00000023836.1"/>
    </source>
</evidence>
<keyword evidence="4" id="KW-0325">Glycoprotein</keyword>
<reference evidence="7" key="3">
    <citation type="submission" date="2025-09" db="UniProtKB">
        <authorList>
            <consortium name="Ensembl"/>
        </authorList>
    </citation>
    <scope>IDENTIFICATION</scope>
</reference>
<evidence type="ECO:0000256" key="1">
    <source>
        <dbReference type="ARBA" id="ARBA00004370"/>
    </source>
</evidence>
<evidence type="ECO:0000259" key="6">
    <source>
        <dbReference type="PROSITE" id="PS50835"/>
    </source>
</evidence>
<keyword evidence="8" id="KW-1185">Reference proteome</keyword>
<dbReference type="PANTHER" id="PTHR12080">
    <property type="entry name" value="SIGNALING LYMPHOCYTIC ACTIVATION MOLECULE"/>
    <property type="match status" value="1"/>
</dbReference>